<evidence type="ECO:0000256" key="5">
    <source>
        <dbReference type="ARBA" id="ARBA00022967"/>
    </source>
</evidence>
<dbReference type="InterPro" id="IPR035973">
    <property type="entry name" value="Cyt_c_oxidase_su3-like_sf"/>
</dbReference>
<feature type="transmembrane region" description="Helical" evidence="9">
    <location>
        <begin position="42"/>
        <end position="60"/>
    </location>
</feature>
<dbReference type="InterPro" id="IPR033945">
    <property type="entry name" value="Cyt_c_oxase_su3_dom"/>
</dbReference>
<dbReference type="Pfam" id="PF00510">
    <property type="entry name" value="COX3"/>
    <property type="match status" value="1"/>
</dbReference>
<accession>A0A3Q8U9T9</accession>
<evidence type="ECO:0000256" key="2">
    <source>
        <dbReference type="ARBA" id="ARBA00010581"/>
    </source>
</evidence>
<sequence length="263" mass="31170">MNKSYHNHPFHLVTLSPWPLLISINLMNMLIGVIMWFHEFSMNLMIIGFMSIIINNYQWWRDIIRESTFQGLHSSFVSKLLRVGMMLFIISELMFFFSFFWAFFHMSLSPGIEIGEMWPPKLITPFNPYNIPLLNTIILLTSGITITWSHYSILNKKYSDSIMSLNITIILGLYFTILQMIEYTEAPFSISDSVYGSTFFMITGFHGLHVIIGTLFIMISMFRLMNLQFSPLHHFGFEASSWYWHFVDVVWLFVYISIYWWTY</sequence>
<keyword evidence="6 9" id="KW-1133">Transmembrane helix</keyword>
<evidence type="ECO:0000259" key="10">
    <source>
        <dbReference type="PROSITE" id="PS50253"/>
    </source>
</evidence>
<dbReference type="CDD" id="cd01665">
    <property type="entry name" value="Cyt_c_Oxidase_III"/>
    <property type="match status" value="1"/>
</dbReference>
<dbReference type="GO" id="GO:0016020">
    <property type="term" value="C:membrane"/>
    <property type="evidence" value="ECO:0007669"/>
    <property type="project" value="UniProtKB-SubCell"/>
</dbReference>
<dbReference type="InterPro" id="IPR013833">
    <property type="entry name" value="Cyt_c_oxidase_su3_a-hlx"/>
</dbReference>
<keyword evidence="7 9" id="KW-0472">Membrane</keyword>
<comment type="similarity">
    <text evidence="2 8">Belongs to the cytochrome c oxidase subunit 3 family.</text>
</comment>
<feature type="transmembrane region" description="Helical" evidence="9">
    <location>
        <begin position="12"/>
        <end position="36"/>
    </location>
</feature>
<dbReference type="InterPro" id="IPR024791">
    <property type="entry name" value="Cyt_c/ubiquinol_Oxase_su3"/>
</dbReference>
<geneLocation type="mitochondrion" evidence="11"/>
<feature type="transmembrane region" description="Helical" evidence="9">
    <location>
        <begin position="129"/>
        <end position="151"/>
    </location>
</feature>
<reference evidence="11" key="1">
    <citation type="journal article" date="2018" name="Mol. Phylogenet. Evol.">
        <title>Mitochondrial phylogenomics of the Hymenoptera.</title>
        <authorList>
            <person name="Tang P."/>
            <person name="Zhu J.C."/>
            <person name="Zheng B.Y."/>
            <person name="Wei S.J."/>
            <person name="Sharkey M."/>
            <person name="Chen X.X."/>
            <person name="Vogler A.P."/>
        </authorList>
    </citation>
    <scope>NUCLEOTIDE SEQUENCE</scope>
</reference>
<organism evidence="11">
    <name type="scientific">Amblyjoppa sp. ZJUH_2016002</name>
    <dbReference type="NCBI Taxonomy" id="2491150"/>
    <lineage>
        <taxon>Eukaryota</taxon>
        <taxon>Metazoa</taxon>
        <taxon>Ecdysozoa</taxon>
        <taxon>Arthropoda</taxon>
        <taxon>Hexapoda</taxon>
        <taxon>Insecta</taxon>
        <taxon>Pterygota</taxon>
        <taxon>Neoptera</taxon>
        <taxon>Endopterygota</taxon>
        <taxon>Hymenoptera</taxon>
        <taxon>Apocrita</taxon>
        <taxon>Ichneumonoidea</taxon>
        <taxon>Ichneumonidae</taxon>
        <taxon>Ichneumoninae</taxon>
        <taxon>Heresiarchini</taxon>
        <taxon>Amblyjoppa</taxon>
    </lineage>
</organism>
<evidence type="ECO:0000256" key="1">
    <source>
        <dbReference type="ARBA" id="ARBA00004141"/>
    </source>
</evidence>
<dbReference type="FunFam" id="1.20.120.80:FF:000002">
    <property type="entry name" value="Cytochrome c oxidase subunit 3"/>
    <property type="match status" value="1"/>
</dbReference>
<evidence type="ECO:0000256" key="7">
    <source>
        <dbReference type="ARBA" id="ARBA00023136"/>
    </source>
</evidence>
<gene>
    <name evidence="11" type="primary">cox3</name>
</gene>
<comment type="function">
    <text evidence="8">Component of the cytochrome c oxidase, the last enzyme in the mitochondrial electron transport chain which drives oxidative phosphorylation. The respiratory chain contains 3 multisubunit complexes succinate dehydrogenase (complex II, CII), ubiquinol-cytochrome c oxidoreductase (cytochrome b-c1 complex, complex III, CIII) and cytochrome c oxidase (complex IV, CIV), that cooperate to transfer electrons derived from NADH and succinate to molecular oxygen, creating an electrochemical gradient over the inner membrane that drives transmembrane transport and the ATP synthase. Cytochrome c oxidase is the component of the respiratory chain that catalyzes the reduction of oxygen to water. Electrons originating from reduced cytochrome c in the intermembrane space (IMS) are transferred via the dinuclear copper A center (CU(A)) of subunit 2 and heme A of subunit 1 to the active site in subunit 1, a binuclear center (BNC) formed by heme A3 and copper B (CU(B)). The BNC reduces molecular oxygen to 2 water molecules using 4 electrons from cytochrome c in the IMS and 4 protons from the mitochondrial matrix.</text>
</comment>
<dbReference type="PANTHER" id="PTHR11403">
    <property type="entry name" value="CYTOCHROME C OXIDASE SUBUNIT III"/>
    <property type="match status" value="1"/>
</dbReference>
<evidence type="ECO:0000256" key="4">
    <source>
        <dbReference type="ARBA" id="ARBA00022692"/>
    </source>
</evidence>
<evidence type="ECO:0000313" key="11">
    <source>
        <dbReference type="EMBL" id="AZL93082.1"/>
    </source>
</evidence>
<dbReference type="AlphaFoldDB" id="A0A3Q8U9T9"/>
<feature type="transmembrane region" description="Helical" evidence="9">
    <location>
        <begin position="163"/>
        <end position="181"/>
    </location>
</feature>
<protein>
    <recommendedName>
        <fullName evidence="3 8">Cytochrome c oxidase subunit 3</fullName>
    </recommendedName>
</protein>
<feature type="domain" description="Heme-copper oxidase subunit III family profile" evidence="10">
    <location>
        <begin position="6"/>
        <end position="263"/>
    </location>
</feature>
<dbReference type="GO" id="GO:0006123">
    <property type="term" value="P:mitochondrial electron transport, cytochrome c to oxygen"/>
    <property type="evidence" value="ECO:0007669"/>
    <property type="project" value="TreeGrafter"/>
</dbReference>
<dbReference type="GO" id="GO:0005739">
    <property type="term" value="C:mitochondrion"/>
    <property type="evidence" value="ECO:0007669"/>
    <property type="project" value="TreeGrafter"/>
</dbReference>
<feature type="transmembrane region" description="Helical" evidence="9">
    <location>
        <begin position="201"/>
        <end position="222"/>
    </location>
</feature>
<dbReference type="EMBL" id="MG923483">
    <property type="protein sequence ID" value="AZL93082.1"/>
    <property type="molecule type" value="Genomic_DNA"/>
</dbReference>
<dbReference type="PANTHER" id="PTHR11403:SF7">
    <property type="entry name" value="CYTOCHROME C OXIDASE SUBUNIT 3"/>
    <property type="match status" value="1"/>
</dbReference>
<feature type="transmembrane region" description="Helical" evidence="9">
    <location>
        <begin position="80"/>
        <end position="104"/>
    </location>
</feature>
<name>A0A3Q8U9T9_9HYME</name>
<keyword evidence="8 11" id="KW-0496">Mitochondrion</keyword>
<dbReference type="InterPro" id="IPR000298">
    <property type="entry name" value="Cyt_c_oxidase-like_su3"/>
</dbReference>
<dbReference type="Gene3D" id="1.20.120.80">
    <property type="entry name" value="Cytochrome c oxidase, subunit III, four-helix bundle"/>
    <property type="match status" value="1"/>
</dbReference>
<evidence type="ECO:0000256" key="6">
    <source>
        <dbReference type="ARBA" id="ARBA00022989"/>
    </source>
</evidence>
<dbReference type="GO" id="GO:0004129">
    <property type="term" value="F:cytochrome-c oxidase activity"/>
    <property type="evidence" value="ECO:0007669"/>
    <property type="project" value="InterPro"/>
</dbReference>
<dbReference type="SUPFAM" id="SSF81452">
    <property type="entry name" value="Cytochrome c oxidase subunit III-like"/>
    <property type="match status" value="1"/>
</dbReference>
<proteinExistence type="inferred from homology"/>
<keyword evidence="4 8" id="KW-0812">Transmembrane</keyword>
<evidence type="ECO:0000256" key="3">
    <source>
        <dbReference type="ARBA" id="ARBA00015944"/>
    </source>
</evidence>
<keyword evidence="5" id="KW-1278">Translocase</keyword>
<evidence type="ECO:0000256" key="9">
    <source>
        <dbReference type="SAM" id="Phobius"/>
    </source>
</evidence>
<feature type="transmembrane region" description="Helical" evidence="9">
    <location>
        <begin position="242"/>
        <end position="261"/>
    </location>
</feature>
<dbReference type="PROSITE" id="PS50253">
    <property type="entry name" value="COX3"/>
    <property type="match status" value="1"/>
</dbReference>
<comment type="subcellular location">
    <subcellularLocation>
        <location evidence="1">Membrane</location>
        <topology evidence="1">Multi-pass membrane protein</topology>
    </subcellularLocation>
</comment>
<dbReference type="Gene3D" id="1.10.287.70">
    <property type="match status" value="1"/>
</dbReference>
<evidence type="ECO:0000256" key="8">
    <source>
        <dbReference type="RuleBase" id="RU003375"/>
    </source>
</evidence>